<proteinExistence type="predicted"/>
<organism evidence="6 7">
    <name type="scientific">Pelosinus propionicus DSM 13327</name>
    <dbReference type="NCBI Taxonomy" id="1123291"/>
    <lineage>
        <taxon>Bacteria</taxon>
        <taxon>Bacillati</taxon>
        <taxon>Bacillota</taxon>
        <taxon>Negativicutes</taxon>
        <taxon>Selenomonadales</taxon>
        <taxon>Sporomusaceae</taxon>
        <taxon>Pelosinus</taxon>
    </lineage>
</organism>
<evidence type="ECO:0000256" key="4">
    <source>
        <dbReference type="ARBA" id="ARBA00023136"/>
    </source>
</evidence>
<reference evidence="7" key="1">
    <citation type="submission" date="2016-10" db="EMBL/GenBank/DDBJ databases">
        <authorList>
            <person name="Varghese N."/>
            <person name="Submissions S."/>
        </authorList>
    </citation>
    <scope>NUCLEOTIDE SEQUENCE [LARGE SCALE GENOMIC DNA]</scope>
    <source>
        <strain evidence="7">DSM 13327</strain>
    </source>
</reference>
<evidence type="ECO:0000313" key="6">
    <source>
        <dbReference type="EMBL" id="SFM03855.1"/>
    </source>
</evidence>
<feature type="transmembrane region" description="Helical" evidence="5">
    <location>
        <begin position="172"/>
        <end position="195"/>
    </location>
</feature>
<feature type="transmembrane region" description="Helical" evidence="5">
    <location>
        <begin position="376"/>
        <end position="398"/>
    </location>
</feature>
<sequence length="614" mass="67738">MINIARRLLIGKPLHNKEMMHERLPKWKALSIFSSDALSSVAYGPEQALLVLVAAQGIVAYGYLSPIIVAVSILLLIVALSYVQVSRANPGGGGAYAVAKKNIGELPALVAAGAVFADYVLTAAVSVAAGTAAIVSAFPSLAGREVGIDLGILFFILMLVNLRGMRESSNMFVYPTYAFLLGMIALIVTGIYQAVTQDGALLPAASLEKQPLNMAMLYIVLRAFANGCSSMTGVEAIADSVPLFRKPEAKNAIITTYWMAGILVVMLSGVTFMMMHFHVIPILEVTALSQLAEHVFGRSFIYYYIQVTTMIVLYLAANTAYNGLPVLLSIVARDGYLPRYLSSRGERLTFSNGIIVITVSAAALIVVFGGHLDHLIALYAIGVFISFTIAQCSMVVHWKREKGSGWLIRAVVNGIGAVATGLVVIIITLTKFSHGAWAVLVFIPVMVFIFKKIRSHYDDMAEQLHLPLEENLQYDDNQVVRNYVIVPISSPTRVVYESLKFAKTLSKDIIVLHIAKDEESAAKVQMKWEQWNPGMDLEIIQSPYRLTIQPLLDYVEALKKRKNPQDYITVVIPEFETRKWWHRLLHNQTGWLLHAMLVIKENVSVTTIPYHLNK</sequence>
<feature type="transmembrane region" description="Helical" evidence="5">
    <location>
        <begin position="410"/>
        <end position="428"/>
    </location>
</feature>
<dbReference type="Pfam" id="PF13520">
    <property type="entry name" value="AA_permease_2"/>
    <property type="match status" value="1"/>
</dbReference>
<dbReference type="RefSeq" id="WP_090939967.1">
    <property type="nucleotide sequence ID" value="NZ_FOTS01000035.1"/>
</dbReference>
<feature type="transmembrane region" description="Helical" evidence="5">
    <location>
        <begin position="106"/>
        <end position="135"/>
    </location>
</feature>
<feature type="transmembrane region" description="Helical" evidence="5">
    <location>
        <begin position="63"/>
        <end position="85"/>
    </location>
</feature>
<evidence type="ECO:0000256" key="1">
    <source>
        <dbReference type="ARBA" id="ARBA00004141"/>
    </source>
</evidence>
<dbReference type="PANTHER" id="PTHR47704">
    <property type="entry name" value="POTASSIUM TRANSPORTER KIMA"/>
    <property type="match status" value="1"/>
</dbReference>
<name>A0A1I4MLA7_9FIRM</name>
<comment type="subcellular location">
    <subcellularLocation>
        <location evidence="1">Membrane</location>
        <topology evidence="1">Multi-pass membrane protein</topology>
    </subcellularLocation>
</comment>
<feature type="transmembrane region" description="Helical" evidence="5">
    <location>
        <begin position="257"/>
        <end position="280"/>
    </location>
</feature>
<feature type="transmembrane region" description="Helical" evidence="5">
    <location>
        <begin position="434"/>
        <end position="450"/>
    </location>
</feature>
<dbReference type="Gene3D" id="1.20.1740.10">
    <property type="entry name" value="Amino acid/polyamine transporter I"/>
    <property type="match status" value="1"/>
</dbReference>
<dbReference type="STRING" id="1123291.SAMN04490355_10352"/>
<evidence type="ECO:0000256" key="2">
    <source>
        <dbReference type="ARBA" id="ARBA00022692"/>
    </source>
</evidence>
<evidence type="ECO:0000256" key="5">
    <source>
        <dbReference type="SAM" id="Phobius"/>
    </source>
</evidence>
<dbReference type="PANTHER" id="PTHR47704:SF1">
    <property type="entry name" value="POTASSIUM TRANSPORTER KIMA"/>
    <property type="match status" value="1"/>
</dbReference>
<dbReference type="InterPro" id="IPR053153">
    <property type="entry name" value="APC_K+_Transporter"/>
</dbReference>
<evidence type="ECO:0000256" key="3">
    <source>
        <dbReference type="ARBA" id="ARBA00022989"/>
    </source>
</evidence>
<dbReference type="AlphaFoldDB" id="A0A1I4MLA7"/>
<evidence type="ECO:0000313" key="7">
    <source>
        <dbReference type="Proteomes" id="UP000199520"/>
    </source>
</evidence>
<feature type="transmembrane region" description="Helical" evidence="5">
    <location>
        <begin position="215"/>
        <end position="237"/>
    </location>
</feature>
<dbReference type="InterPro" id="IPR002293">
    <property type="entry name" value="AA/rel_permease1"/>
</dbReference>
<dbReference type="Proteomes" id="UP000199520">
    <property type="component" value="Unassembled WGS sequence"/>
</dbReference>
<dbReference type="GO" id="GO:0022857">
    <property type="term" value="F:transmembrane transporter activity"/>
    <property type="evidence" value="ECO:0007669"/>
    <property type="project" value="InterPro"/>
</dbReference>
<feature type="transmembrane region" description="Helical" evidence="5">
    <location>
        <begin position="349"/>
        <end position="370"/>
    </location>
</feature>
<dbReference type="OrthoDB" id="9759676at2"/>
<keyword evidence="7" id="KW-1185">Reference proteome</keyword>
<keyword evidence="4 5" id="KW-0472">Membrane</keyword>
<keyword evidence="3 5" id="KW-1133">Transmembrane helix</keyword>
<gene>
    <name evidence="6" type="ORF">SAMN04490355_10352</name>
</gene>
<dbReference type="GO" id="GO:0016020">
    <property type="term" value="C:membrane"/>
    <property type="evidence" value="ECO:0007669"/>
    <property type="project" value="UniProtKB-SubCell"/>
</dbReference>
<accession>A0A1I4MLA7</accession>
<feature type="transmembrane region" description="Helical" evidence="5">
    <location>
        <begin position="300"/>
        <end position="328"/>
    </location>
</feature>
<keyword evidence="2 5" id="KW-0812">Transmembrane</keyword>
<feature type="transmembrane region" description="Helical" evidence="5">
    <location>
        <begin position="141"/>
        <end position="160"/>
    </location>
</feature>
<protein>
    <submittedName>
        <fullName evidence="6">Amino acid transporter</fullName>
    </submittedName>
</protein>
<dbReference type="EMBL" id="FOTS01000035">
    <property type="protein sequence ID" value="SFM03855.1"/>
    <property type="molecule type" value="Genomic_DNA"/>
</dbReference>